<keyword evidence="2" id="KW-1185">Reference proteome</keyword>
<proteinExistence type="predicted"/>
<name>A0A9N9XGY6_DIABA</name>
<organism evidence="1 2">
    <name type="scientific">Diabrotica balteata</name>
    <name type="common">Banded cucumber beetle</name>
    <dbReference type="NCBI Taxonomy" id="107213"/>
    <lineage>
        <taxon>Eukaryota</taxon>
        <taxon>Metazoa</taxon>
        <taxon>Ecdysozoa</taxon>
        <taxon>Arthropoda</taxon>
        <taxon>Hexapoda</taxon>
        <taxon>Insecta</taxon>
        <taxon>Pterygota</taxon>
        <taxon>Neoptera</taxon>
        <taxon>Endopterygota</taxon>
        <taxon>Coleoptera</taxon>
        <taxon>Polyphaga</taxon>
        <taxon>Cucujiformia</taxon>
        <taxon>Chrysomeloidea</taxon>
        <taxon>Chrysomelidae</taxon>
        <taxon>Galerucinae</taxon>
        <taxon>Diabroticina</taxon>
        <taxon>Diabroticites</taxon>
        <taxon>Diabrotica</taxon>
    </lineage>
</organism>
<dbReference type="Proteomes" id="UP001153709">
    <property type="component" value="Chromosome 6"/>
</dbReference>
<evidence type="ECO:0000313" key="2">
    <source>
        <dbReference type="Proteomes" id="UP001153709"/>
    </source>
</evidence>
<dbReference type="OrthoDB" id="7489787at2759"/>
<evidence type="ECO:0008006" key="3">
    <source>
        <dbReference type="Google" id="ProtNLM"/>
    </source>
</evidence>
<sequence>MFKNYLDVASKLHPGLARKQAKELVYEFAVRNGKKIPTSWNNHKQASYDWLYRFLKRMKTLSLCSPEATSLSRATSFNRNNVSKFFGNLKTVLENHRIGPEAIWSVDETVHNPKKISACKGGKHVGKVTSGNVEQQ</sequence>
<accession>A0A9N9XGY6</accession>
<gene>
    <name evidence="1" type="ORF">DIABBA_LOCUS9029</name>
</gene>
<dbReference type="AlphaFoldDB" id="A0A9N9XGY6"/>
<evidence type="ECO:0000313" key="1">
    <source>
        <dbReference type="EMBL" id="CAG9835870.1"/>
    </source>
</evidence>
<reference evidence="1" key="1">
    <citation type="submission" date="2022-01" db="EMBL/GenBank/DDBJ databases">
        <authorList>
            <person name="King R."/>
        </authorList>
    </citation>
    <scope>NUCLEOTIDE SEQUENCE</scope>
</reference>
<protein>
    <recommendedName>
        <fullName evidence="3">HTH CENPB-type domain-containing protein</fullName>
    </recommendedName>
</protein>
<dbReference type="EMBL" id="OU898281">
    <property type="protein sequence ID" value="CAG9835870.1"/>
    <property type="molecule type" value="Genomic_DNA"/>
</dbReference>